<evidence type="ECO:0000256" key="1">
    <source>
        <dbReference type="SAM" id="MobiDB-lite"/>
    </source>
</evidence>
<sequence>MHNHWQTGLLHQRPERIQFDTSQGLAGGSGNWRQHHRASSSSQHAFGFGQGKFQVCEWDDTGPTQPDGIFGTELADPVVIRPRIGIAKINLGDVIKAQSHCGKQHADSNALFVHQLNTPHWVIDSAINFGVEINV</sequence>
<dbReference type="AlphaFoldDB" id="A0A6J7LZU2"/>
<evidence type="ECO:0000313" key="2">
    <source>
        <dbReference type="EMBL" id="CAB4971489.1"/>
    </source>
</evidence>
<name>A0A6J7LZU2_9ZZZZ</name>
<dbReference type="EMBL" id="CAFBOG010000026">
    <property type="protein sequence ID" value="CAB4971489.1"/>
    <property type="molecule type" value="Genomic_DNA"/>
</dbReference>
<accession>A0A6J7LZU2</accession>
<reference evidence="2" key="1">
    <citation type="submission" date="2020-05" db="EMBL/GenBank/DDBJ databases">
        <authorList>
            <person name="Chiriac C."/>
            <person name="Salcher M."/>
            <person name="Ghai R."/>
            <person name="Kavagutti S V."/>
        </authorList>
    </citation>
    <scope>NUCLEOTIDE SEQUENCE</scope>
</reference>
<proteinExistence type="predicted"/>
<feature type="region of interest" description="Disordered" evidence="1">
    <location>
        <begin position="21"/>
        <end position="44"/>
    </location>
</feature>
<protein>
    <submittedName>
        <fullName evidence="2">Unannotated protein</fullName>
    </submittedName>
</protein>
<organism evidence="2">
    <name type="scientific">freshwater metagenome</name>
    <dbReference type="NCBI Taxonomy" id="449393"/>
    <lineage>
        <taxon>unclassified sequences</taxon>
        <taxon>metagenomes</taxon>
        <taxon>ecological metagenomes</taxon>
    </lineage>
</organism>
<gene>
    <name evidence="2" type="ORF">UFOPK3914_00439</name>
</gene>